<dbReference type="AlphaFoldDB" id="A0A1Y0I278"/>
<dbReference type="KEGG" id="ome:OLMES_0468"/>
<gene>
    <name evidence="2" type="ORF">OLMES_0468</name>
</gene>
<dbReference type="InterPro" id="IPR002110">
    <property type="entry name" value="Ankyrin_rpt"/>
</dbReference>
<organism evidence="2 3">
    <name type="scientific">Oleiphilus messinensis</name>
    <dbReference type="NCBI Taxonomy" id="141451"/>
    <lineage>
        <taxon>Bacteria</taxon>
        <taxon>Pseudomonadati</taxon>
        <taxon>Pseudomonadota</taxon>
        <taxon>Gammaproteobacteria</taxon>
        <taxon>Oceanospirillales</taxon>
        <taxon>Oleiphilaceae</taxon>
        <taxon>Oleiphilus</taxon>
    </lineage>
</organism>
<proteinExistence type="predicted"/>
<dbReference type="PANTHER" id="PTHR46224:SF64">
    <property type="entry name" value="IQ MOTIF AND ANKYRIN REPEAT DOMAIN-CONTAINING PROTEIN 1"/>
    <property type="match status" value="1"/>
</dbReference>
<evidence type="ECO:0000256" key="1">
    <source>
        <dbReference type="SAM" id="SignalP"/>
    </source>
</evidence>
<dbReference type="SMART" id="SM00248">
    <property type="entry name" value="ANK"/>
    <property type="match status" value="5"/>
</dbReference>
<dbReference type="InterPro" id="IPR036770">
    <property type="entry name" value="Ankyrin_rpt-contain_sf"/>
</dbReference>
<sequence length="299" mass="33349">MLKHFLSFMSLGLCICLLSFSGSSDGADISNAEMKWRELEYAAKYADLKTVRELLFGDVRFINRSANYYSDRLVSVAVGTHIEEISDDRVKIVRLLLEHGFDPAFYNDFALDIAAANQHDTSSKNEMINLLTVYGANPNAGGVLASAVTTGHYRTISLLLNLGAIPDNNLLSRIVLISEMQVVLLFLDHGLDPNHPHLFERAIKKGETQLVNALINRQINLNTLYPSRTEFYTPVTLAILSNKLNVLKLLHRAGADFAKPDGQQRIPCRMKEKWIDGGLAQWLMQEPCSDGVKSNGEEL</sequence>
<name>A0A1Y0I278_9GAMM</name>
<dbReference type="SUPFAM" id="SSF48403">
    <property type="entry name" value="Ankyrin repeat"/>
    <property type="match status" value="1"/>
</dbReference>
<reference evidence="2 3" key="1">
    <citation type="submission" date="2017-05" db="EMBL/GenBank/DDBJ databases">
        <title>Genomic insights into alkan degradation activity of Oleiphilus messinensis.</title>
        <authorList>
            <person name="Kozyavkin S.A."/>
            <person name="Slesarev A.I."/>
            <person name="Golyshin P.N."/>
            <person name="Korzhenkov A."/>
            <person name="Golyshina O.N."/>
            <person name="Toshchakov S.V."/>
        </authorList>
    </citation>
    <scope>NUCLEOTIDE SEQUENCE [LARGE SCALE GENOMIC DNA]</scope>
    <source>
        <strain evidence="2 3">ME102</strain>
    </source>
</reference>
<keyword evidence="3" id="KW-1185">Reference proteome</keyword>
<accession>A0A1Y0I278</accession>
<dbReference type="Proteomes" id="UP000196027">
    <property type="component" value="Chromosome"/>
</dbReference>
<dbReference type="EMBL" id="CP021425">
    <property type="protein sequence ID" value="ARU54572.1"/>
    <property type="molecule type" value="Genomic_DNA"/>
</dbReference>
<dbReference type="Gene3D" id="1.25.40.20">
    <property type="entry name" value="Ankyrin repeat-containing domain"/>
    <property type="match status" value="1"/>
</dbReference>
<evidence type="ECO:0000313" key="2">
    <source>
        <dbReference type="EMBL" id="ARU54572.1"/>
    </source>
</evidence>
<protein>
    <submittedName>
        <fullName evidence="2">Uncharacterized protein</fullName>
    </submittedName>
</protein>
<dbReference type="PANTHER" id="PTHR46224">
    <property type="entry name" value="ANKYRIN REPEAT FAMILY PROTEIN"/>
    <property type="match status" value="1"/>
</dbReference>
<feature type="chain" id="PRO_5012259739" evidence="1">
    <location>
        <begin position="27"/>
        <end position="299"/>
    </location>
</feature>
<dbReference type="RefSeq" id="WP_087459759.1">
    <property type="nucleotide sequence ID" value="NZ_CP021425.1"/>
</dbReference>
<dbReference type="OrthoDB" id="9812708at2"/>
<dbReference type="InterPro" id="IPR051616">
    <property type="entry name" value="Cul2-RING_E3_ligase_SR"/>
</dbReference>
<keyword evidence="1" id="KW-0732">Signal</keyword>
<feature type="signal peptide" evidence="1">
    <location>
        <begin position="1"/>
        <end position="26"/>
    </location>
</feature>
<evidence type="ECO:0000313" key="3">
    <source>
        <dbReference type="Proteomes" id="UP000196027"/>
    </source>
</evidence>